<organism evidence="7 8">
    <name type="scientific">Microscilla marina ATCC 23134</name>
    <dbReference type="NCBI Taxonomy" id="313606"/>
    <lineage>
        <taxon>Bacteria</taxon>
        <taxon>Pseudomonadati</taxon>
        <taxon>Bacteroidota</taxon>
        <taxon>Cytophagia</taxon>
        <taxon>Cytophagales</taxon>
        <taxon>Microscillaceae</taxon>
        <taxon>Microscilla</taxon>
    </lineage>
</organism>
<comment type="similarity">
    <text evidence="1">Belongs to the sigma-70 factor family. ECF subfamily.</text>
</comment>
<dbReference type="EMBL" id="AAWS01000005">
    <property type="protein sequence ID" value="EAY30724.1"/>
    <property type="molecule type" value="Genomic_DNA"/>
</dbReference>
<dbReference type="NCBIfam" id="TIGR02937">
    <property type="entry name" value="sigma70-ECF"/>
    <property type="match status" value="1"/>
</dbReference>
<keyword evidence="2" id="KW-0805">Transcription regulation</keyword>
<dbReference type="RefSeq" id="WP_002694417.1">
    <property type="nucleotide sequence ID" value="NZ_AAWS01000005.1"/>
</dbReference>
<dbReference type="GO" id="GO:0016987">
    <property type="term" value="F:sigma factor activity"/>
    <property type="evidence" value="ECO:0007669"/>
    <property type="project" value="UniProtKB-KW"/>
</dbReference>
<dbReference type="SUPFAM" id="SSF88946">
    <property type="entry name" value="Sigma2 domain of RNA polymerase sigma factors"/>
    <property type="match status" value="1"/>
</dbReference>
<dbReference type="InterPro" id="IPR053812">
    <property type="entry name" value="HTH_Sigma70_ECF-like"/>
</dbReference>
<dbReference type="InterPro" id="IPR014284">
    <property type="entry name" value="RNA_pol_sigma-70_dom"/>
</dbReference>
<evidence type="ECO:0000256" key="4">
    <source>
        <dbReference type="ARBA" id="ARBA00023125"/>
    </source>
</evidence>
<keyword evidence="4" id="KW-0238">DNA-binding</keyword>
<dbReference type="InterPro" id="IPR036388">
    <property type="entry name" value="WH-like_DNA-bd_sf"/>
</dbReference>
<dbReference type="PANTHER" id="PTHR43133:SF8">
    <property type="entry name" value="RNA POLYMERASE SIGMA FACTOR HI_1459-RELATED"/>
    <property type="match status" value="1"/>
</dbReference>
<evidence type="ECO:0000259" key="6">
    <source>
        <dbReference type="Pfam" id="PF07638"/>
    </source>
</evidence>
<evidence type="ECO:0000256" key="2">
    <source>
        <dbReference type="ARBA" id="ARBA00023015"/>
    </source>
</evidence>
<feature type="domain" description="RNA polymerase sigma-70 ECF-like HTH" evidence="6">
    <location>
        <begin position="4"/>
        <end position="154"/>
    </location>
</feature>
<dbReference type="eggNOG" id="COG1595">
    <property type="taxonomic scope" value="Bacteria"/>
</dbReference>
<dbReference type="InterPro" id="IPR013325">
    <property type="entry name" value="RNA_pol_sigma_r2"/>
</dbReference>
<protein>
    <submittedName>
        <fullName evidence="7">DNA-directed RNA polymerase specialized sigma subunit, putative</fullName>
    </submittedName>
</protein>
<dbReference type="AlphaFoldDB" id="A1ZFF0"/>
<sequence>MRDSEIIKRIKQGDEGALDYLYKKNYKMMTRMVLNNNGTEEEAKDVYQESVIIFWQKATKQDFVLTSKISTFIYSICQNLWRKELERKSRLSNEVKDGKEYNTFDKEERELIIHKCINSLGDTCRKVLMYYYFDGMSMSNIAKKLGFANSDTAKTKKYKCKKELDALIKSKYKATDFLD</sequence>
<keyword evidence="7" id="KW-0240">DNA-directed RNA polymerase</keyword>
<reference evidence="7 8" key="1">
    <citation type="submission" date="2007-01" db="EMBL/GenBank/DDBJ databases">
        <authorList>
            <person name="Haygood M."/>
            <person name="Podell S."/>
            <person name="Anderson C."/>
            <person name="Hopkinson B."/>
            <person name="Roe K."/>
            <person name="Barbeau K."/>
            <person name="Gaasterland T."/>
            <person name="Ferriera S."/>
            <person name="Johnson J."/>
            <person name="Kravitz S."/>
            <person name="Beeson K."/>
            <person name="Sutton G."/>
            <person name="Rogers Y.-H."/>
            <person name="Friedman R."/>
            <person name="Frazier M."/>
            <person name="Venter J.C."/>
        </authorList>
    </citation>
    <scope>NUCLEOTIDE SEQUENCE [LARGE SCALE GENOMIC DNA]</scope>
    <source>
        <strain evidence="7 8">ATCC 23134</strain>
    </source>
</reference>
<dbReference type="OrthoDB" id="1099849at2"/>
<comment type="caution">
    <text evidence="7">The sequence shown here is derived from an EMBL/GenBank/DDBJ whole genome shotgun (WGS) entry which is preliminary data.</text>
</comment>
<dbReference type="Gene3D" id="1.10.1740.10">
    <property type="match status" value="1"/>
</dbReference>
<dbReference type="GO" id="GO:0003677">
    <property type="term" value="F:DNA binding"/>
    <property type="evidence" value="ECO:0007669"/>
    <property type="project" value="UniProtKB-KW"/>
</dbReference>
<dbReference type="InterPro" id="IPR013324">
    <property type="entry name" value="RNA_pol_sigma_r3/r4-like"/>
</dbReference>
<dbReference type="GO" id="GO:0006352">
    <property type="term" value="P:DNA-templated transcription initiation"/>
    <property type="evidence" value="ECO:0007669"/>
    <property type="project" value="InterPro"/>
</dbReference>
<dbReference type="InterPro" id="IPR039425">
    <property type="entry name" value="RNA_pol_sigma-70-like"/>
</dbReference>
<keyword evidence="3" id="KW-0731">Sigma factor</keyword>
<name>A1ZFF0_MICM2</name>
<gene>
    <name evidence="7" type="ORF">M23134_01048</name>
</gene>
<evidence type="ECO:0000256" key="1">
    <source>
        <dbReference type="ARBA" id="ARBA00010641"/>
    </source>
</evidence>
<dbReference type="Pfam" id="PF07638">
    <property type="entry name" value="Sigma70_ECF"/>
    <property type="match status" value="1"/>
</dbReference>
<keyword evidence="8" id="KW-1185">Reference proteome</keyword>
<dbReference type="Gene3D" id="1.10.10.10">
    <property type="entry name" value="Winged helix-like DNA-binding domain superfamily/Winged helix DNA-binding domain"/>
    <property type="match status" value="1"/>
</dbReference>
<dbReference type="SUPFAM" id="SSF88659">
    <property type="entry name" value="Sigma3 and sigma4 domains of RNA polymerase sigma factors"/>
    <property type="match status" value="1"/>
</dbReference>
<accession>A1ZFF0</accession>
<evidence type="ECO:0000313" key="8">
    <source>
        <dbReference type="Proteomes" id="UP000004095"/>
    </source>
</evidence>
<proteinExistence type="inferred from homology"/>
<evidence type="ECO:0000256" key="3">
    <source>
        <dbReference type="ARBA" id="ARBA00023082"/>
    </source>
</evidence>
<dbReference type="Proteomes" id="UP000004095">
    <property type="component" value="Unassembled WGS sequence"/>
</dbReference>
<evidence type="ECO:0000313" key="7">
    <source>
        <dbReference type="EMBL" id="EAY30724.1"/>
    </source>
</evidence>
<keyword evidence="5" id="KW-0804">Transcription</keyword>
<dbReference type="GO" id="GO:0000428">
    <property type="term" value="C:DNA-directed RNA polymerase complex"/>
    <property type="evidence" value="ECO:0007669"/>
    <property type="project" value="UniProtKB-KW"/>
</dbReference>
<evidence type="ECO:0000256" key="5">
    <source>
        <dbReference type="ARBA" id="ARBA00023163"/>
    </source>
</evidence>
<dbReference type="PANTHER" id="PTHR43133">
    <property type="entry name" value="RNA POLYMERASE ECF-TYPE SIGMA FACTO"/>
    <property type="match status" value="1"/>
</dbReference>